<dbReference type="Proteomes" id="UP001155034">
    <property type="component" value="Unassembled WGS sequence"/>
</dbReference>
<comment type="caution">
    <text evidence="1">The sequence shown here is derived from an EMBL/GenBank/DDBJ whole genome shotgun (WGS) entry which is preliminary data.</text>
</comment>
<sequence>MCLISNANASDDEPSIMASWHKANAVRSLLLEPAHLPQAVATTDRENIKRLNRVSPTLQDKSDQICLNGATANKN</sequence>
<organism evidence="1 2">
    <name type="scientific">Salinibacter ruber</name>
    <dbReference type="NCBI Taxonomy" id="146919"/>
    <lineage>
        <taxon>Bacteria</taxon>
        <taxon>Pseudomonadati</taxon>
        <taxon>Rhodothermota</taxon>
        <taxon>Rhodothermia</taxon>
        <taxon>Rhodothermales</taxon>
        <taxon>Salinibacteraceae</taxon>
        <taxon>Salinibacter</taxon>
    </lineage>
</organism>
<protein>
    <submittedName>
        <fullName evidence="1">Uncharacterized protein</fullName>
    </submittedName>
</protein>
<dbReference type="AlphaFoldDB" id="A0A9X2TZM2"/>
<reference evidence="1" key="1">
    <citation type="submission" date="2022-08" db="EMBL/GenBank/DDBJ databases">
        <title>Genomic Encyclopedia of Type Strains, Phase V (KMG-V): Genome sequencing to study the core and pangenomes of soil and plant-associated prokaryotes.</title>
        <authorList>
            <person name="Whitman W."/>
        </authorList>
    </citation>
    <scope>NUCLEOTIDE SEQUENCE</scope>
    <source>
        <strain evidence="1">SP2016B</strain>
    </source>
</reference>
<evidence type="ECO:0000313" key="1">
    <source>
        <dbReference type="EMBL" id="MCS3864615.1"/>
    </source>
</evidence>
<name>A0A9X2TZM2_9BACT</name>
<dbReference type="EMBL" id="JANTYZ010000002">
    <property type="protein sequence ID" value="MCS3864615.1"/>
    <property type="molecule type" value="Genomic_DNA"/>
</dbReference>
<evidence type="ECO:0000313" key="2">
    <source>
        <dbReference type="Proteomes" id="UP001155034"/>
    </source>
</evidence>
<gene>
    <name evidence="1" type="ORF">GGP82_001161</name>
</gene>
<accession>A0A9X2TZM2</accession>
<proteinExistence type="predicted"/>